<dbReference type="EMBL" id="JAGPXC010000006">
    <property type="protein sequence ID" value="KAH6651484.1"/>
    <property type="molecule type" value="Genomic_DNA"/>
</dbReference>
<dbReference type="InterPro" id="IPR023296">
    <property type="entry name" value="Glyco_hydro_beta-prop_sf"/>
</dbReference>
<protein>
    <submittedName>
        <fullName evidence="7">Glycosyl hydrolase</fullName>
    </submittedName>
</protein>
<keyword evidence="8" id="KW-1185">Reference proteome</keyword>
<dbReference type="PANTHER" id="PTHR43817:SF1">
    <property type="entry name" value="HYDROLASE, FAMILY 43, PUTATIVE (AFU_ORTHOLOGUE AFUA_3G01660)-RELATED"/>
    <property type="match status" value="1"/>
</dbReference>
<evidence type="ECO:0000313" key="7">
    <source>
        <dbReference type="EMBL" id="KAH6651484.1"/>
    </source>
</evidence>
<gene>
    <name evidence="7" type="ORF">BKA67DRAFT_537356</name>
</gene>
<evidence type="ECO:0000256" key="6">
    <source>
        <dbReference type="SAM" id="SignalP"/>
    </source>
</evidence>
<name>A0A9P8UG49_9PEZI</name>
<dbReference type="GeneID" id="70129196"/>
<dbReference type="Pfam" id="PF04616">
    <property type="entry name" value="Glyco_hydro_43"/>
    <property type="match status" value="1"/>
</dbReference>
<proteinExistence type="inferred from homology"/>
<dbReference type="AlphaFoldDB" id="A0A9P8UG49"/>
<evidence type="ECO:0000313" key="8">
    <source>
        <dbReference type="Proteomes" id="UP000758603"/>
    </source>
</evidence>
<evidence type="ECO:0000256" key="3">
    <source>
        <dbReference type="ARBA" id="ARBA00022801"/>
    </source>
</evidence>
<dbReference type="Gene3D" id="2.115.10.20">
    <property type="entry name" value="Glycosyl hydrolase domain, family 43"/>
    <property type="match status" value="1"/>
</dbReference>
<evidence type="ECO:0000256" key="5">
    <source>
        <dbReference type="RuleBase" id="RU361187"/>
    </source>
</evidence>
<feature type="chain" id="PRO_5040207701" evidence="6">
    <location>
        <begin position="22"/>
        <end position="390"/>
    </location>
</feature>
<organism evidence="7 8">
    <name type="scientific">Truncatella angustata</name>
    <dbReference type="NCBI Taxonomy" id="152316"/>
    <lineage>
        <taxon>Eukaryota</taxon>
        <taxon>Fungi</taxon>
        <taxon>Dikarya</taxon>
        <taxon>Ascomycota</taxon>
        <taxon>Pezizomycotina</taxon>
        <taxon>Sordariomycetes</taxon>
        <taxon>Xylariomycetidae</taxon>
        <taxon>Amphisphaeriales</taxon>
        <taxon>Sporocadaceae</taxon>
        <taxon>Truncatella</taxon>
    </lineage>
</organism>
<keyword evidence="4 5" id="KW-0326">Glycosidase</keyword>
<keyword evidence="3 5" id="KW-0378">Hydrolase</keyword>
<reference evidence="7" key="1">
    <citation type="journal article" date="2021" name="Nat. Commun.">
        <title>Genetic determinants of endophytism in the Arabidopsis root mycobiome.</title>
        <authorList>
            <person name="Mesny F."/>
            <person name="Miyauchi S."/>
            <person name="Thiergart T."/>
            <person name="Pickel B."/>
            <person name="Atanasova L."/>
            <person name="Karlsson M."/>
            <person name="Huettel B."/>
            <person name="Barry K.W."/>
            <person name="Haridas S."/>
            <person name="Chen C."/>
            <person name="Bauer D."/>
            <person name="Andreopoulos W."/>
            <person name="Pangilinan J."/>
            <person name="LaButti K."/>
            <person name="Riley R."/>
            <person name="Lipzen A."/>
            <person name="Clum A."/>
            <person name="Drula E."/>
            <person name="Henrissat B."/>
            <person name="Kohler A."/>
            <person name="Grigoriev I.V."/>
            <person name="Martin F.M."/>
            <person name="Hacquard S."/>
        </authorList>
    </citation>
    <scope>NUCLEOTIDE SEQUENCE</scope>
    <source>
        <strain evidence="7">MPI-SDFR-AT-0073</strain>
    </source>
</reference>
<keyword evidence="2 6" id="KW-0732">Signal</keyword>
<feature type="signal peptide" evidence="6">
    <location>
        <begin position="1"/>
        <end position="21"/>
    </location>
</feature>
<accession>A0A9P8UG49</accession>
<evidence type="ECO:0000256" key="1">
    <source>
        <dbReference type="ARBA" id="ARBA00009865"/>
    </source>
</evidence>
<evidence type="ECO:0000256" key="4">
    <source>
        <dbReference type="ARBA" id="ARBA00023295"/>
    </source>
</evidence>
<dbReference type="PANTHER" id="PTHR43817">
    <property type="entry name" value="GLYCOSYL HYDROLASE"/>
    <property type="match status" value="1"/>
</dbReference>
<dbReference type="Proteomes" id="UP000758603">
    <property type="component" value="Unassembled WGS sequence"/>
</dbReference>
<dbReference type="SUPFAM" id="SSF75005">
    <property type="entry name" value="Arabinanase/levansucrase/invertase"/>
    <property type="match status" value="1"/>
</dbReference>
<dbReference type="GO" id="GO:0005975">
    <property type="term" value="P:carbohydrate metabolic process"/>
    <property type="evidence" value="ECO:0007669"/>
    <property type="project" value="InterPro"/>
</dbReference>
<dbReference type="InterPro" id="IPR006710">
    <property type="entry name" value="Glyco_hydro_43"/>
</dbReference>
<comment type="similarity">
    <text evidence="1 5">Belongs to the glycosyl hydrolase 43 family.</text>
</comment>
<dbReference type="CDD" id="cd18820">
    <property type="entry name" value="GH43_LbAraf43-like"/>
    <property type="match status" value="1"/>
</dbReference>
<dbReference type="GO" id="GO:0004553">
    <property type="term" value="F:hydrolase activity, hydrolyzing O-glycosyl compounds"/>
    <property type="evidence" value="ECO:0007669"/>
    <property type="project" value="InterPro"/>
</dbReference>
<evidence type="ECO:0000256" key="2">
    <source>
        <dbReference type="ARBA" id="ARBA00022729"/>
    </source>
</evidence>
<sequence length="390" mass="43260">MPFATTLVTLASSIGLAQVAAQQIDPNLGTSGMTWDPINVGANKSTNATFSNPVITVNVGDPFMTSTETRTVFKPDPVEDKGQPWSTSLWAPEIHNISGSWYMYVGLHIQHGSLTFYPGTFTATSDADNPPQLQDALRPINCPAINHRMFVLEGDEPDPWAADFRLKSQLNSYDQFAIDGTYFVYEDKLYHIYSCWENTYSSWPANLCIRSMSNPWTVSSNFSDRRMISVPDRPWEQSPNGRPIRLATNEGPQQLTNPKTGQSFVIYSAARVNTPFYCLGMLELVGNDPMEYQSWKKRTQGCVSHQNTKTGVSGTGHANFTTSPDGSEDYLVYHAQTAPNPAADLYRTTRIQKFTWNDDGTPNSPLAENGPSDVLAGQKALTFVNLPLVY</sequence>
<dbReference type="OrthoDB" id="272289at2759"/>
<dbReference type="RefSeq" id="XP_045955762.1">
    <property type="nucleotide sequence ID" value="XM_046100304.1"/>
</dbReference>
<comment type="caution">
    <text evidence="7">The sequence shown here is derived from an EMBL/GenBank/DDBJ whole genome shotgun (WGS) entry which is preliminary data.</text>
</comment>